<sequence>MSQQPSTFQKSATIGNLAQLKKGESATVIGLADDDETGVVLMKTRLQELGFLPGERIHVHAEAFPGKDPMAIRIGNSIFALRRLEAAKVYVVQNDESH</sequence>
<evidence type="ECO:0000313" key="4">
    <source>
        <dbReference type="EMBL" id="WAV97067.1"/>
    </source>
</evidence>
<protein>
    <submittedName>
        <fullName evidence="3">Ferrous iron transport protein A</fullName>
    </submittedName>
</protein>
<dbReference type="RefSeq" id="WP_269264538.1">
    <property type="nucleotide sequence ID" value="NZ_CP098247.1"/>
</dbReference>
<dbReference type="PANTHER" id="PTHR42954:SF2">
    <property type="entry name" value="FE(2+) TRANSPORT PROTEIN A"/>
    <property type="match status" value="1"/>
</dbReference>
<accession>A0A9E9P0C9</accession>
<dbReference type="Proteomes" id="UP001164819">
    <property type="component" value="Chromosome"/>
</dbReference>
<dbReference type="Gene3D" id="2.30.30.90">
    <property type="match status" value="1"/>
</dbReference>
<evidence type="ECO:0000313" key="3">
    <source>
        <dbReference type="EMBL" id="WAV91281.1"/>
    </source>
</evidence>
<dbReference type="InterPro" id="IPR038157">
    <property type="entry name" value="FeoA_core_dom"/>
</dbReference>
<dbReference type="EMBL" id="CP098248">
    <property type="protein sequence ID" value="WAV97067.1"/>
    <property type="molecule type" value="Genomic_DNA"/>
</dbReference>
<proteinExistence type="predicted"/>
<dbReference type="EMBL" id="CP098251">
    <property type="protein sequence ID" value="WAV91281.1"/>
    <property type="molecule type" value="Genomic_DNA"/>
</dbReference>
<gene>
    <name evidence="4" type="ORF">NB645_09815</name>
    <name evidence="3" type="ORF">NB646_00485</name>
</gene>
<dbReference type="PANTHER" id="PTHR42954">
    <property type="entry name" value="FE(2+) TRANSPORT PROTEIN A"/>
    <property type="match status" value="1"/>
</dbReference>
<dbReference type="InterPro" id="IPR007167">
    <property type="entry name" value="Fe-transptr_FeoA-like"/>
</dbReference>
<organism evidence="3">
    <name type="scientific">Oxalobacter aliiformigenes</name>
    <dbReference type="NCBI Taxonomy" id="2946593"/>
    <lineage>
        <taxon>Bacteria</taxon>
        <taxon>Pseudomonadati</taxon>
        <taxon>Pseudomonadota</taxon>
        <taxon>Betaproteobacteria</taxon>
        <taxon>Burkholderiales</taxon>
        <taxon>Oxalobacteraceae</taxon>
        <taxon>Oxalobacter</taxon>
    </lineage>
</organism>
<feature type="domain" description="Ferrous iron transporter FeoA-like" evidence="2">
    <location>
        <begin position="15"/>
        <end position="93"/>
    </location>
</feature>
<dbReference type="SUPFAM" id="SSF50037">
    <property type="entry name" value="C-terminal domain of transcriptional repressors"/>
    <property type="match status" value="1"/>
</dbReference>
<evidence type="ECO:0000256" key="1">
    <source>
        <dbReference type="ARBA" id="ARBA00023004"/>
    </source>
</evidence>
<dbReference type="Pfam" id="PF04023">
    <property type="entry name" value="FeoA"/>
    <property type="match status" value="1"/>
</dbReference>
<reference evidence="3" key="2">
    <citation type="journal article" date="2022" name="Front. Microbiol.">
        <title>New perspectives on an old grouping: The genomic and phenotypic variability of Oxalobacter formigenes and the implications for calcium oxalate stone prevention.</title>
        <authorList>
            <person name="Chmiel J.A."/>
            <person name="Carr C."/>
            <person name="Stuivenberg G.A."/>
            <person name="Venema R."/>
            <person name="Chanyi R.M."/>
            <person name="Al K.F."/>
            <person name="Giguere D."/>
            <person name="Say H."/>
            <person name="Akouris P.P."/>
            <person name="Dominguez Romero S.A."/>
            <person name="Kwong A."/>
            <person name="Tai V."/>
            <person name="Koval S.F."/>
            <person name="Razvi H."/>
            <person name="Bjazevic J."/>
            <person name="Burton J.P."/>
        </authorList>
    </citation>
    <scope>NUCLEOTIDE SEQUENCE</scope>
    <source>
        <strain evidence="3">OxK</strain>
    </source>
</reference>
<dbReference type="SMART" id="SM00899">
    <property type="entry name" value="FeoA"/>
    <property type="match status" value="1"/>
</dbReference>
<dbReference type="InterPro" id="IPR008988">
    <property type="entry name" value="Transcriptional_repressor_C"/>
</dbReference>
<name>A0A9E9P0C9_9BURK</name>
<dbReference type="Proteomes" id="UP001164794">
    <property type="component" value="Chromosome"/>
</dbReference>
<dbReference type="InterPro" id="IPR052713">
    <property type="entry name" value="FeoA"/>
</dbReference>
<evidence type="ECO:0000313" key="5">
    <source>
        <dbReference type="Proteomes" id="UP001164794"/>
    </source>
</evidence>
<evidence type="ECO:0000259" key="2">
    <source>
        <dbReference type="SMART" id="SM00899"/>
    </source>
</evidence>
<reference evidence="4" key="1">
    <citation type="journal article" date="2022" name="Front. Microbiol.">
        <title>New perspectives on an old grouping: The genomic and phenotypic variability of Oxalobacter formigenes and the implications for calcium oxalate stone prevention.</title>
        <authorList>
            <person name="Chmiel J.A."/>
            <person name="Carr C."/>
            <person name="Stuivenberg G.A."/>
            <person name="Venema R."/>
            <person name="Chanyi R.M."/>
            <person name="Al K.F."/>
            <person name="Giguere D."/>
            <person name="Say H."/>
            <person name="Akouris P.P."/>
            <person name="Dominguez Romero S.A."/>
            <person name="Kwong A."/>
            <person name="Tai V."/>
            <person name="Koval S.F."/>
            <person name="Razvi H."/>
            <person name="Bjazevic J."/>
            <person name="Burton J.P."/>
        </authorList>
    </citation>
    <scope>NUCLEOTIDE SEQUENCE</scope>
    <source>
        <strain evidence="4">HOxNP-1</strain>
    </source>
</reference>
<keyword evidence="1" id="KW-0408">Iron</keyword>
<dbReference type="AlphaFoldDB" id="A0A9E9P0C9"/>
<keyword evidence="5" id="KW-1185">Reference proteome</keyword>
<dbReference type="GO" id="GO:0046914">
    <property type="term" value="F:transition metal ion binding"/>
    <property type="evidence" value="ECO:0007669"/>
    <property type="project" value="InterPro"/>
</dbReference>